<dbReference type="EMBL" id="RJVJ01000002">
    <property type="protein sequence ID" value="ROR37686.1"/>
    <property type="molecule type" value="Genomic_DNA"/>
</dbReference>
<evidence type="ECO:0000313" key="2">
    <source>
        <dbReference type="Proteomes" id="UP000267408"/>
    </source>
</evidence>
<protein>
    <submittedName>
        <fullName evidence="1">Uncharacterized protein</fullName>
    </submittedName>
</protein>
<dbReference type="Proteomes" id="UP000267408">
    <property type="component" value="Unassembled WGS sequence"/>
</dbReference>
<dbReference type="RefSeq" id="WP_123561757.1">
    <property type="nucleotide sequence ID" value="NZ_RJVJ01000002.1"/>
</dbReference>
<comment type="caution">
    <text evidence="1">The sequence shown here is derived from an EMBL/GenBank/DDBJ whole genome shotgun (WGS) entry which is preliminary data.</text>
</comment>
<sequence length="78" mass="8888">MSESLHRVGYLDGPRDKDAIRAAEWQWDARMEKLAALRDSNPDMYDRMGTTARMSLGYYENAKKIAAQYGRDTTKGGK</sequence>
<dbReference type="OrthoDB" id="4328196at2"/>
<evidence type="ECO:0000313" key="1">
    <source>
        <dbReference type="EMBL" id="ROR37686.1"/>
    </source>
</evidence>
<proteinExistence type="predicted"/>
<name>A0A8G1UG63_9ACTN</name>
<organism evidence="1 2">
    <name type="scientific">Kitasatospora cineracea</name>
    <dbReference type="NCBI Taxonomy" id="88074"/>
    <lineage>
        <taxon>Bacteria</taxon>
        <taxon>Bacillati</taxon>
        <taxon>Actinomycetota</taxon>
        <taxon>Actinomycetes</taxon>
        <taxon>Kitasatosporales</taxon>
        <taxon>Streptomycetaceae</taxon>
        <taxon>Kitasatospora</taxon>
    </lineage>
</organism>
<reference evidence="1 2" key="1">
    <citation type="submission" date="2018-11" db="EMBL/GenBank/DDBJ databases">
        <title>Sequencing the genomes of 1000 actinobacteria strains.</title>
        <authorList>
            <person name="Klenk H.-P."/>
        </authorList>
    </citation>
    <scope>NUCLEOTIDE SEQUENCE [LARGE SCALE GENOMIC DNA]</scope>
    <source>
        <strain evidence="1 2">DSM 44780</strain>
    </source>
</reference>
<accession>A0A8G1UG63</accession>
<dbReference type="AlphaFoldDB" id="A0A8G1UG63"/>
<gene>
    <name evidence="1" type="ORF">EDD39_5838</name>
</gene>